<comment type="subcellular location">
    <subcellularLocation>
        <location evidence="1">Cell membrane</location>
        <topology evidence="1">Multi-pass membrane protein</topology>
    </subcellularLocation>
</comment>
<evidence type="ECO:0000256" key="6">
    <source>
        <dbReference type="ARBA" id="ARBA00022989"/>
    </source>
</evidence>
<accession>A0A0G0HSK3</accession>
<feature type="transmembrane region" description="Helical" evidence="8">
    <location>
        <begin position="278"/>
        <end position="297"/>
    </location>
</feature>
<evidence type="ECO:0000256" key="1">
    <source>
        <dbReference type="ARBA" id="ARBA00004651"/>
    </source>
</evidence>
<dbReference type="GO" id="GO:0016763">
    <property type="term" value="F:pentosyltransferase activity"/>
    <property type="evidence" value="ECO:0007669"/>
    <property type="project" value="TreeGrafter"/>
</dbReference>
<keyword evidence="4" id="KW-0808">Transferase</keyword>
<evidence type="ECO:0000256" key="8">
    <source>
        <dbReference type="SAM" id="Phobius"/>
    </source>
</evidence>
<reference evidence="10 11" key="1">
    <citation type="journal article" date="2015" name="Nature">
        <title>rRNA introns, odd ribosomes, and small enigmatic genomes across a large radiation of phyla.</title>
        <authorList>
            <person name="Brown C.T."/>
            <person name="Hug L.A."/>
            <person name="Thomas B.C."/>
            <person name="Sharon I."/>
            <person name="Castelle C.J."/>
            <person name="Singh A."/>
            <person name="Wilkins M.J."/>
            <person name="Williams K.H."/>
            <person name="Banfield J.F."/>
        </authorList>
    </citation>
    <scope>NUCLEOTIDE SEQUENCE [LARGE SCALE GENOMIC DNA]</scope>
</reference>
<evidence type="ECO:0000256" key="5">
    <source>
        <dbReference type="ARBA" id="ARBA00022692"/>
    </source>
</evidence>
<dbReference type="PANTHER" id="PTHR33908:SF11">
    <property type="entry name" value="MEMBRANE PROTEIN"/>
    <property type="match status" value="1"/>
</dbReference>
<feature type="transmembrane region" description="Helical" evidence="8">
    <location>
        <begin position="214"/>
        <end position="235"/>
    </location>
</feature>
<feature type="domain" description="Glycosyltransferase RgtA/B/C/D-like" evidence="9">
    <location>
        <begin position="72"/>
        <end position="219"/>
    </location>
</feature>
<keyword evidence="5 8" id="KW-0812">Transmembrane</keyword>
<evidence type="ECO:0000259" key="9">
    <source>
        <dbReference type="Pfam" id="PF13231"/>
    </source>
</evidence>
<feature type="transmembrane region" description="Helical" evidence="8">
    <location>
        <begin position="170"/>
        <end position="194"/>
    </location>
</feature>
<dbReference type="AlphaFoldDB" id="A0A0G0HSK3"/>
<evidence type="ECO:0000313" key="11">
    <source>
        <dbReference type="Proteomes" id="UP000034603"/>
    </source>
</evidence>
<dbReference type="GO" id="GO:0005886">
    <property type="term" value="C:plasma membrane"/>
    <property type="evidence" value="ECO:0007669"/>
    <property type="project" value="UniProtKB-SubCell"/>
</dbReference>
<keyword evidence="3" id="KW-0328">Glycosyltransferase</keyword>
<feature type="transmembrane region" description="Helical" evidence="8">
    <location>
        <begin position="328"/>
        <end position="345"/>
    </location>
</feature>
<dbReference type="Pfam" id="PF13231">
    <property type="entry name" value="PMT_2"/>
    <property type="match status" value="1"/>
</dbReference>
<feature type="transmembrane region" description="Helical" evidence="8">
    <location>
        <begin position="120"/>
        <end position="137"/>
    </location>
</feature>
<feature type="transmembrane region" description="Helical" evidence="8">
    <location>
        <begin position="357"/>
        <end position="376"/>
    </location>
</feature>
<keyword evidence="7 8" id="KW-0472">Membrane</keyword>
<sequence length="539" mass="62038">MDQKILLKKLFKDWKITIFIGLIILLIGTFLRTFNLTHLPVFGDEAIYIRWAQIMRNEPTLRFLPLSDGKQPLFMWVMMPFLKIFSDPLVAGRMVSVLTGLGTGIGIFVLSYLLLKSKNVSLASMFIYMIAPFGFFFDRLAMADSLLSFFGIWSVIVAILLVKLQRLDLAMILGFLLGGALLTKSPALFFSLLIPTTSLLVKFTKSKNPNLGKILKILLLFFISYFIAYFSYNFILRLGPNFHMIGLRNLDYVFPISHLWQNPKDPFIFHFDRAREWYVIYGSWWLVGLFLFGLANIKKYWKEVLVLIGLFIIPILVQSMFAKAFTTRYVFFTFPYYAILCGIAFKDFDFKKTYAKIKGVLMVLFAVQSIYFFFIFQTNLQKTPLARTDRSGFFEEWTSGIGIKESTDIIVGEYMKNPSKKIVVGTEGYFGTLPDGFQMYTAAYPISVIGVGIDLHEIPRNLNESVEFGNSTYLVINSSRLKMPLDSPEFEIVASFPKAFRPQFVHEYTLHGPRDTLYLIKIKNMNPISSGRREWVLFS</sequence>
<dbReference type="PANTHER" id="PTHR33908">
    <property type="entry name" value="MANNOSYLTRANSFERASE YKCB-RELATED"/>
    <property type="match status" value="1"/>
</dbReference>
<feature type="transmembrane region" description="Helical" evidence="8">
    <location>
        <begin position="16"/>
        <end position="34"/>
    </location>
</feature>
<dbReference type="Proteomes" id="UP000034603">
    <property type="component" value="Unassembled WGS sequence"/>
</dbReference>
<gene>
    <name evidence="10" type="ORF">US62_C0005G0026</name>
</gene>
<protein>
    <recommendedName>
        <fullName evidence="9">Glycosyltransferase RgtA/B/C/D-like domain-containing protein</fullName>
    </recommendedName>
</protein>
<keyword evidence="2" id="KW-1003">Cell membrane</keyword>
<dbReference type="InterPro" id="IPR050297">
    <property type="entry name" value="LipidA_mod_glycosyltrf_83"/>
</dbReference>
<dbReference type="EMBL" id="LBTR01000005">
    <property type="protein sequence ID" value="KKQ46103.1"/>
    <property type="molecule type" value="Genomic_DNA"/>
</dbReference>
<evidence type="ECO:0000256" key="3">
    <source>
        <dbReference type="ARBA" id="ARBA00022676"/>
    </source>
</evidence>
<evidence type="ECO:0000256" key="2">
    <source>
        <dbReference type="ARBA" id="ARBA00022475"/>
    </source>
</evidence>
<feature type="transmembrane region" description="Helical" evidence="8">
    <location>
        <begin position="146"/>
        <end position="164"/>
    </location>
</feature>
<feature type="transmembrane region" description="Helical" evidence="8">
    <location>
        <begin position="304"/>
        <end position="322"/>
    </location>
</feature>
<keyword evidence="6 8" id="KW-1133">Transmembrane helix</keyword>
<dbReference type="InterPro" id="IPR038731">
    <property type="entry name" value="RgtA/B/C-like"/>
</dbReference>
<evidence type="ECO:0000256" key="4">
    <source>
        <dbReference type="ARBA" id="ARBA00022679"/>
    </source>
</evidence>
<dbReference type="GO" id="GO:0009103">
    <property type="term" value="P:lipopolysaccharide biosynthetic process"/>
    <property type="evidence" value="ECO:0007669"/>
    <property type="project" value="UniProtKB-ARBA"/>
</dbReference>
<comment type="caution">
    <text evidence="10">The sequence shown here is derived from an EMBL/GenBank/DDBJ whole genome shotgun (WGS) entry which is preliminary data.</text>
</comment>
<evidence type="ECO:0000256" key="7">
    <source>
        <dbReference type="ARBA" id="ARBA00023136"/>
    </source>
</evidence>
<feature type="transmembrane region" description="Helical" evidence="8">
    <location>
        <begin position="97"/>
        <end position="114"/>
    </location>
</feature>
<evidence type="ECO:0000313" key="10">
    <source>
        <dbReference type="EMBL" id="KKQ46103.1"/>
    </source>
</evidence>
<proteinExistence type="predicted"/>
<name>A0A0G0HSK3_9BACT</name>
<organism evidence="10 11">
    <name type="scientific">Candidatus Woesebacteria bacterium GW2011_GWA1_37_8</name>
    <dbReference type="NCBI Taxonomy" id="1618546"/>
    <lineage>
        <taxon>Bacteria</taxon>
        <taxon>Candidatus Woeseibacteriota</taxon>
    </lineage>
</organism>